<name>A0ABS8RJ12_DATST</name>
<evidence type="ECO:0000256" key="2">
    <source>
        <dbReference type="SAM" id="Phobius"/>
    </source>
</evidence>
<keyword evidence="2" id="KW-1133">Transmembrane helix</keyword>
<protein>
    <submittedName>
        <fullName evidence="3">Uncharacterized protein</fullName>
    </submittedName>
</protein>
<accession>A0ABS8RJ12</accession>
<feature type="transmembrane region" description="Helical" evidence="2">
    <location>
        <begin position="70"/>
        <end position="95"/>
    </location>
</feature>
<keyword evidence="2" id="KW-0472">Membrane</keyword>
<dbReference type="EMBL" id="JACEIK010000021">
    <property type="protein sequence ID" value="MCD7446800.1"/>
    <property type="molecule type" value="Genomic_DNA"/>
</dbReference>
<evidence type="ECO:0000256" key="1">
    <source>
        <dbReference type="SAM" id="MobiDB-lite"/>
    </source>
</evidence>
<keyword evidence="4" id="KW-1185">Reference proteome</keyword>
<comment type="caution">
    <text evidence="3">The sequence shown here is derived from an EMBL/GenBank/DDBJ whole genome shotgun (WGS) entry which is preliminary data.</text>
</comment>
<feature type="region of interest" description="Disordered" evidence="1">
    <location>
        <begin position="1"/>
        <end position="38"/>
    </location>
</feature>
<dbReference type="Proteomes" id="UP000823775">
    <property type="component" value="Unassembled WGS sequence"/>
</dbReference>
<sequence>MDRIKESDLAAPPNSGQRRRSRVSEPAELPSRRTGESKEYEMVEIGNYEAMDGNMKWLKLQMKEIEETRLALLNIEATTIGLFVLSFCTLCFDFLGNKE</sequence>
<feature type="compositionally biased region" description="Basic and acidic residues" evidence="1">
    <location>
        <begin position="22"/>
        <end position="38"/>
    </location>
</feature>
<keyword evidence="2" id="KW-0812">Transmembrane</keyword>
<evidence type="ECO:0000313" key="4">
    <source>
        <dbReference type="Proteomes" id="UP000823775"/>
    </source>
</evidence>
<organism evidence="3 4">
    <name type="scientific">Datura stramonium</name>
    <name type="common">Jimsonweed</name>
    <name type="synonym">Common thornapple</name>
    <dbReference type="NCBI Taxonomy" id="4076"/>
    <lineage>
        <taxon>Eukaryota</taxon>
        <taxon>Viridiplantae</taxon>
        <taxon>Streptophyta</taxon>
        <taxon>Embryophyta</taxon>
        <taxon>Tracheophyta</taxon>
        <taxon>Spermatophyta</taxon>
        <taxon>Magnoliopsida</taxon>
        <taxon>eudicotyledons</taxon>
        <taxon>Gunneridae</taxon>
        <taxon>Pentapetalae</taxon>
        <taxon>asterids</taxon>
        <taxon>lamiids</taxon>
        <taxon>Solanales</taxon>
        <taxon>Solanaceae</taxon>
        <taxon>Solanoideae</taxon>
        <taxon>Datureae</taxon>
        <taxon>Datura</taxon>
    </lineage>
</organism>
<proteinExistence type="predicted"/>
<evidence type="ECO:0000313" key="3">
    <source>
        <dbReference type="EMBL" id="MCD7446800.1"/>
    </source>
</evidence>
<gene>
    <name evidence="3" type="ORF">HAX54_016894</name>
</gene>
<reference evidence="3 4" key="1">
    <citation type="journal article" date="2021" name="BMC Genomics">
        <title>Datura genome reveals duplications of psychoactive alkaloid biosynthetic genes and high mutation rate following tissue culture.</title>
        <authorList>
            <person name="Rajewski A."/>
            <person name="Carter-House D."/>
            <person name="Stajich J."/>
            <person name="Litt A."/>
        </authorList>
    </citation>
    <scope>NUCLEOTIDE SEQUENCE [LARGE SCALE GENOMIC DNA]</scope>
    <source>
        <strain evidence="3">AR-01</strain>
    </source>
</reference>